<evidence type="ECO:0000256" key="3">
    <source>
        <dbReference type="ARBA" id="ARBA00022801"/>
    </source>
</evidence>
<keyword evidence="5 6" id="KW-0482">Metalloprotease</keyword>
<keyword evidence="9" id="KW-1185">Reference proteome</keyword>
<organism evidence="8 9">
    <name type="scientific">Sphaeroforma arctica JP610</name>
    <dbReference type="NCBI Taxonomy" id="667725"/>
    <lineage>
        <taxon>Eukaryota</taxon>
        <taxon>Ichthyosporea</taxon>
        <taxon>Ichthyophonida</taxon>
        <taxon>Sphaeroforma</taxon>
    </lineage>
</organism>
<evidence type="ECO:0000259" key="7">
    <source>
        <dbReference type="Pfam" id="PF01435"/>
    </source>
</evidence>
<evidence type="ECO:0000313" key="9">
    <source>
        <dbReference type="Proteomes" id="UP000054560"/>
    </source>
</evidence>
<comment type="cofactor">
    <cofactor evidence="6">
        <name>Zn(2+)</name>
        <dbReference type="ChEBI" id="CHEBI:29105"/>
    </cofactor>
    <text evidence="6">Binds 1 zinc ion per subunit.</text>
</comment>
<evidence type="ECO:0000256" key="4">
    <source>
        <dbReference type="ARBA" id="ARBA00022833"/>
    </source>
</evidence>
<keyword evidence="4 6" id="KW-0862">Zinc</keyword>
<reference evidence="8 9" key="1">
    <citation type="submission" date="2011-02" db="EMBL/GenBank/DDBJ databases">
        <title>The Genome Sequence of Sphaeroforma arctica JP610.</title>
        <authorList>
            <consortium name="The Broad Institute Genome Sequencing Platform"/>
            <person name="Russ C."/>
            <person name="Cuomo C."/>
            <person name="Young S.K."/>
            <person name="Zeng Q."/>
            <person name="Gargeya S."/>
            <person name="Alvarado L."/>
            <person name="Berlin A."/>
            <person name="Chapman S.B."/>
            <person name="Chen Z."/>
            <person name="Freedman E."/>
            <person name="Gellesch M."/>
            <person name="Goldberg J."/>
            <person name="Griggs A."/>
            <person name="Gujja S."/>
            <person name="Heilman E."/>
            <person name="Heiman D."/>
            <person name="Howarth C."/>
            <person name="Mehta T."/>
            <person name="Neiman D."/>
            <person name="Pearson M."/>
            <person name="Roberts A."/>
            <person name="Saif S."/>
            <person name="Shea T."/>
            <person name="Shenoy N."/>
            <person name="Sisk P."/>
            <person name="Stolte C."/>
            <person name="Sykes S."/>
            <person name="White J."/>
            <person name="Yandava C."/>
            <person name="Burger G."/>
            <person name="Gray M.W."/>
            <person name="Holland P.W.H."/>
            <person name="King N."/>
            <person name="Lang F.B.F."/>
            <person name="Roger A.J."/>
            <person name="Ruiz-Trillo I."/>
            <person name="Haas B."/>
            <person name="Nusbaum C."/>
            <person name="Birren B."/>
        </authorList>
    </citation>
    <scope>NUCLEOTIDE SEQUENCE [LARGE SCALE GENOMIC DNA]</scope>
    <source>
        <strain evidence="8 9">JP610</strain>
    </source>
</reference>
<evidence type="ECO:0000256" key="1">
    <source>
        <dbReference type="ARBA" id="ARBA00022670"/>
    </source>
</evidence>
<dbReference type="GO" id="GO:0046872">
    <property type="term" value="F:metal ion binding"/>
    <property type="evidence" value="ECO:0007669"/>
    <property type="project" value="UniProtKB-KW"/>
</dbReference>
<gene>
    <name evidence="8" type="ORF">SARC_06822</name>
</gene>
<comment type="similarity">
    <text evidence="6">Belongs to the peptidase M48 family.</text>
</comment>
<keyword evidence="2" id="KW-0479">Metal-binding</keyword>
<dbReference type="InterPro" id="IPR001915">
    <property type="entry name" value="Peptidase_M48"/>
</dbReference>
<proteinExistence type="inferred from homology"/>
<evidence type="ECO:0000256" key="6">
    <source>
        <dbReference type="RuleBase" id="RU003983"/>
    </source>
</evidence>
<dbReference type="GeneID" id="25907326"/>
<name>A0A0L0FW90_9EUKA</name>
<evidence type="ECO:0000313" key="8">
    <source>
        <dbReference type="EMBL" id="KNC80841.1"/>
    </source>
</evidence>
<protein>
    <recommendedName>
        <fullName evidence="7">Peptidase M48 domain-containing protein</fullName>
    </recommendedName>
</protein>
<accession>A0A0L0FW90</accession>
<keyword evidence="3 6" id="KW-0378">Hydrolase</keyword>
<dbReference type="Pfam" id="PF01435">
    <property type="entry name" value="Peptidase_M48"/>
    <property type="match status" value="1"/>
</dbReference>
<evidence type="ECO:0000256" key="2">
    <source>
        <dbReference type="ARBA" id="ARBA00022723"/>
    </source>
</evidence>
<dbReference type="RefSeq" id="XP_014154743.1">
    <property type="nucleotide sequence ID" value="XM_014299268.1"/>
</dbReference>
<dbReference type="Proteomes" id="UP000054560">
    <property type="component" value="Unassembled WGS sequence"/>
</dbReference>
<sequence>MSIISSTLYTPRAGVPASQIVDKKISESLVEEVKGEDMGDLGQMTRDHRNGKVVPVPFEFVEEIQGIAKSMDMSLDRIRLIISNNKDQPASAGCRAIPTMNGYLIVPSAMVYNCMLDRSRNLYLTTTPQIEEFPRSQTKLVMADSAKFVIAHEISHLQSEDFLVRWSAQFLAVASIFAVPQYCYRQKIPIKFGVWLATVGIVPLFFGLKALTRIQETNADVQAAKAGYVDGGIAFWRDRLEFEASVRPGSTIQQQSTMRWWKDHPPHHERLARMLYERGRIREHRTRSEQ</sequence>
<evidence type="ECO:0000256" key="5">
    <source>
        <dbReference type="ARBA" id="ARBA00023049"/>
    </source>
</evidence>
<keyword evidence="1 6" id="KW-0645">Protease</keyword>
<dbReference type="GO" id="GO:0006508">
    <property type="term" value="P:proteolysis"/>
    <property type="evidence" value="ECO:0007669"/>
    <property type="project" value="UniProtKB-KW"/>
</dbReference>
<feature type="domain" description="Peptidase M48" evidence="7">
    <location>
        <begin position="142"/>
        <end position="275"/>
    </location>
</feature>
<dbReference type="GO" id="GO:0004222">
    <property type="term" value="F:metalloendopeptidase activity"/>
    <property type="evidence" value="ECO:0007669"/>
    <property type="project" value="InterPro"/>
</dbReference>
<dbReference type="AlphaFoldDB" id="A0A0L0FW90"/>
<dbReference type="EMBL" id="KQ242101">
    <property type="protein sequence ID" value="KNC80841.1"/>
    <property type="molecule type" value="Genomic_DNA"/>
</dbReference>